<feature type="compositionally biased region" description="Polar residues" evidence="8">
    <location>
        <begin position="1037"/>
        <end position="1047"/>
    </location>
</feature>
<feature type="compositionally biased region" description="Low complexity" evidence="8">
    <location>
        <begin position="1871"/>
        <end position="1885"/>
    </location>
</feature>
<feature type="compositionally biased region" description="Low complexity" evidence="8">
    <location>
        <begin position="1794"/>
        <end position="1809"/>
    </location>
</feature>
<dbReference type="VEuPathDB" id="FungiDB:BTJ68_01899"/>
<feature type="compositionally biased region" description="Polar residues" evidence="8">
    <location>
        <begin position="611"/>
        <end position="621"/>
    </location>
</feature>
<evidence type="ECO:0000256" key="8">
    <source>
        <dbReference type="SAM" id="MobiDB-lite"/>
    </source>
</evidence>
<comment type="caution">
    <text evidence="10">The sequence shown here is derived from an EMBL/GenBank/DDBJ whole genome shotgun (WGS) entry which is preliminary data.</text>
</comment>
<dbReference type="GO" id="GO:0005737">
    <property type="term" value="C:cytoplasm"/>
    <property type="evidence" value="ECO:0007669"/>
    <property type="project" value="TreeGrafter"/>
</dbReference>
<keyword evidence="5" id="KW-0418">Kinase</keyword>
<feature type="domain" description="Protein kinase" evidence="9">
    <location>
        <begin position="1414"/>
        <end position="1710"/>
    </location>
</feature>
<feature type="compositionally biased region" description="Polar residues" evidence="8">
    <location>
        <begin position="777"/>
        <end position="806"/>
    </location>
</feature>
<evidence type="ECO:0000313" key="10">
    <source>
        <dbReference type="EMBL" id="RMY36994.1"/>
    </source>
</evidence>
<feature type="compositionally biased region" description="Polar residues" evidence="8">
    <location>
        <begin position="667"/>
        <end position="685"/>
    </location>
</feature>
<dbReference type="EMBL" id="QWIN01001746">
    <property type="protein sequence ID" value="RMY36994.1"/>
    <property type="molecule type" value="Genomic_DNA"/>
</dbReference>
<feature type="compositionally biased region" description="Basic and acidic residues" evidence="8">
    <location>
        <begin position="1192"/>
        <end position="1201"/>
    </location>
</feature>
<name>A0A3M7BBF1_HORWE</name>
<feature type="compositionally biased region" description="Basic and acidic residues" evidence="8">
    <location>
        <begin position="858"/>
        <end position="878"/>
    </location>
</feature>
<feature type="compositionally biased region" description="Polar residues" evidence="8">
    <location>
        <begin position="882"/>
        <end position="892"/>
    </location>
</feature>
<dbReference type="SUPFAM" id="SSF56112">
    <property type="entry name" value="Protein kinase-like (PK-like)"/>
    <property type="match status" value="1"/>
</dbReference>
<proteinExistence type="inferred from homology"/>
<feature type="compositionally biased region" description="Basic and acidic residues" evidence="8">
    <location>
        <begin position="1124"/>
        <end position="1139"/>
    </location>
</feature>
<feature type="compositionally biased region" description="Low complexity" evidence="8">
    <location>
        <begin position="144"/>
        <end position="156"/>
    </location>
</feature>
<dbReference type="PANTHER" id="PTHR24058:SF22">
    <property type="entry name" value="DUAL SPECIFICITY TYROSINE-PHOSPHORYLATION-REGULATED KINASE 4"/>
    <property type="match status" value="1"/>
</dbReference>
<organism evidence="10 11">
    <name type="scientific">Hortaea werneckii</name>
    <name type="common">Black yeast</name>
    <name type="synonym">Cladosporium werneckii</name>
    <dbReference type="NCBI Taxonomy" id="91943"/>
    <lineage>
        <taxon>Eukaryota</taxon>
        <taxon>Fungi</taxon>
        <taxon>Dikarya</taxon>
        <taxon>Ascomycota</taxon>
        <taxon>Pezizomycotina</taxon>
        <taxon>Dothideomycetes</taxon>
        <taxon>Dothideomycetidae</taxon>
        <taxon>Mycosphaerellales</taxon>
        <taxon>Teratosphaeriaceae</taxon>
        <taxon>Hortaea</taxon>
    </lineage>
</organism>
<feature type="compositionally biased region" description="Polar residues" evidence="8">
    <location>
        <begin position="343"/>
        <end position="365"/>
    </location>
</feature>
<dbReference type="InterPro" id="IPR017441">
    <property type="entry name" value="Protein_kinase_ATP_BS"/>
</dbReference>
<dbReference type="InterPro" id="IPR008271">
    <property type="entry name" value="Ser/Thr_kinase_AS"/>
</dbReference>
<keyword evidence="2" id="KW-0723">Serine/threonine-protein kinase</keyword>
<dbReference type="InterPro" id="IPR050494">
    <property type="entry name" value="Ser_Thr_dual-spec_kinase"/>
</dbReference>
<feature type="compositionally biased region" description="Polar residues" evidence="8">
    <location>
        <begin position="157"/>
        <end position="172"/>
    </location>
</feature>
<evidence type="ECO:0000256" key="3">
    <source>
        <dbReference type="ARBA" id="ARBA00022679"/>
    </source>
</evidence>
<dbReference type="Proteomes" id="UP000270230">
    <property type="component" value="Unassembled WGS sequence"/>
</dbReference>
<feature type="compositionally biased region" description="Gly residues" evidence="8">
    <location>
        <begin position="1817"/>
        <end position="1828"/>
    </location>
</feature>
<feature type="region of interest" description="Disordered" evidence="8">
    <location>
        <begin position="1018"/>
        <end position="1286"/>
    </location>
</feature>
<feature type="compositionally biased region" description="Low complexity" evidence="8">
    <location>
        <begin position="1731"/>
        <end position="1752"/>
    </location>
</feature>
<dbReference type="CDD" id="cd14210">
    <property type="entry name" value="PKc_DYRK"/>
    <property type="match status" value="1"/>
</dbReference>
<feature type="compositionally biased region" description="Polar residues" evidence="8">
    <location>
        <begin position="1257"/>
        <end position="1268"/>
    </location>
</feature>
<dbReference type="PROSITE" id="PS50011">
    <property type="entry name" value="PROTEIN_KINASE_DOM"/>
    <property type="match status" value="1"/>
</dbReference>
<feature type="compositionally biased region" description="Low complexity" evidence="8">
    <location>
        <begin position="1085"/>
        <end position="1094"/>
    </location>
</feature>
<feature type="compositionally biased region" description="Polar residues" evidence="8">
    <location>
        <begin position="389"/>
        <end position="420"/>
    </location>
</feature>
<accession>A0A3M7BBF1</accession>
<dbReference type="Gene3D" id="1.10.510.10">
    <property type="entry name" value="Transferase(Phosphotransferase) domain 1"/>
    <property type="match status" value="1"/>
</dbReference>
<dbReference type="Pfam" id="PF00069">
    <property type="entry name" value="Pkinase"/>
    <property type="match status" value="1"/>
</dbReference>
<feature type="compositionally biased region" description="Gly residues" evidence="8">
    <location>
        <begin position="942"/>
        <end position="951"/>
    </location>
</feature>
<reference evidence="10 11" key="1">
    <citation type="journal article" date="2018" name="BMC Genomics">
        <title>Genomic evidence for intraspecific hybridization in a clonal and extremely halotolerant yeast.</title>
        <authorList>
            <person name="Gostincar C."/>
            <person name="Stajich J.E."/>
            <person name="Zupancic J."/>
            <person name="Zalar P."/>
            <person name="Gunde-Cimerman N."/>
        </authorList>
    </citation>
    <scope>NUCLEOTIDE SEQUENCE [LARGE SCALE GENOMIC DNA]</scope>
    <source>
        <strain evidence="10 11">EXF-151</strain>
    </source>
</reference>
<dbReference type="GO" id="GO:0004674">
    <property type="term" value="F:protein serine/threonine kinase activity"/>
    <property type="evidence" value="ECO:0007669"/>
    <property type="project" value="UniProtKB-KW"/>
</dbReference>
<feature type="compositionally biased region" description="Polar residues" evidence="8">
    <location>
        <begin position="499"/>
        <end position="515"/>
    </location>
</feature>
<evidence type="ECO:0000259" key="9">
    <source>
        <dbReference type="PROSITE" id="PS50011"/>
    </source>
</evidence>
<evidence type="ECO:0000256" key="6">
    <source>
        <dbReference type="ARBA" id="ARBA00022840"/>
    </source>
</evidence>
<feature type="compositionally biased region" description="Polar residues" evidence="8">
    <location>
        <begin position="1163"/>
        <end position="1181"/>
    </location>
</feature>
<feature type="compositionally biased region" description="Polar residues" evidence="8">
    <location>
        <begin position="1238"/>
        <end position="1250"/>
    </location>
</feature>
<feature type="region of interest" description="Disordered" evidence="8">
    <location>
        <begin position="1704"/>
        <end position="1900"/>
    </location>
</feature>
<keyword evidence="6 7" id="KW-0067">ATP-binding</keyword>
<feature type="compositionally biased region" description="Low complexity" evidence="8">
    <location>
        <begin position="813"/>
        <end position="831"/>
    </location>
</feature>
<dbReference type="Gene3D" id="3.30.200.20">
    <property type="entry name" value="Phosphorylase Kinase, domain 1"/>
    <property type="match status" value="1"/>
</dbReference>
<feature type="compositionally biased region" description="Basic and acidic residues" evidence="8">
    <location>
        <begin position="17"/>
        <end position="29"/>
    </location>
</feature>
<sequence>MDIATRLQPRARAQGHLSREKNSAPHDDSGGESADSLSNQRAAKYARTGNATDTADVHAFRKPSAPASASKAAGQGGERTPSITTRRKPTLRENVRVPSGPRELPRSPSKRIGSHTHPHPHSHSHSHSASNSNPNPTPNPPASTPTTAEPQPAAANSRSFLNNHSLPPTSKFSEPRGRLPSAQQPQHSSTDETDSPTTPAEKAHDGFDFVPTMNFDDFQSSITDPNWTSPLLSEFPTHSGGRALPKEPEPKTTQRADTMPRGPGTSSLQAKVTTGSRDRQENDGSQAPEGKQGGHSRSVSFRKKLVSGQPSAAKNQTLQQKTQDQSLPPSTSQPHLSVRTKRQNTMPSSTTTPLHATPQAGNSASRAPRKSITGSAALSNAMGERHVGGSTQASVPTSNVSSDAAPPNQQSGPTRTTSLSKSRHPNFHHANSAENQGLPRLAPSAANTQSRAARVKSMQPPPRDANAATNFNLNPDTPDRADRAGRGAKSQGSRDRALTPSSGNSASKRQSTVSGRASGLGARTISPTDARRIKRMSMANAPPIPMPSANLPKAPGPPTPNEDSQHNSAWPAKAPGAADVPRVAQPSPSFIPRRTSNNSGSARASPERATQFPNLPSTVQSAWPEAAVGGVTARQTRPGSLSSKSSYQSLLSRDNSSSRLPTPKPRSGSTASLSRQDNQFMTQSQDDNELVPPVPAIPKAYESPKEYDSSQYFPSPSAKSLGLGVESSDFDSRGSLLPPSAPATANPSPRGSLELTRQSGTEGKRSGEFNRGHKRQSTLGVPSTALPSSGAATTAGSRMASTSSRPQPDPAGRRNNNLQPLRLPPLNLMPLSNKFSSATSQQQQQQQVPKTPASLPHPTKEVEQRAEYHTAHTPEPRRMATKTPSTPMTASKATFWKRHDEAAKGLRSSSSHHALRDAAGGYEDPGMSTRFFDDSSDPDTAGGVGVGGKRGSGMPISGKKLGRGITPFASGSLPKGAGEFAKLQARAASGDYSGAYSGGNGSIGDDYDLGVFAEHLNLRGAKQRQDPGAMARPKTSGHVSTTQTSAKVGTPSSSESPVVEQPPARLLPEVPGGKKEGGGLRRKLSLGWRRSSSKAAQHPEHKNANQTGQPSPAMPTADTASLADRAEKQREQKANEAGDKISIAQQRRSQMPPPPTTKAGGLPTSQTWSGDVSNLQASQMLQVGGTGSARPSLDETKRKSTIDSPQQNAVNGEAEQPIQQHPVAAKTRALHSEHGPQPVTSSGNRATSWANFGAGAQSGQRSATNGTSIAKPAAAPKHNKTASSTISAIVKDKDDFSADDEMKRLSQKRRDVDVAAKETEALKARATARPPMSPLSCLHDRHCALNIFERGEIVDYDKDGVYFTGTRNAKKIIGSLTSPMGATPSDGSKNGNYGYDDERGDYNIVLGDHLAYRYEVIDVLGKGSFGQVVRCVDHKDGGVVAVKIIRNKKRFHQQALVEVGILGRLGEWDPDGSYATLSITGSFYFRNHLCIVTPCLSINLYELIRAHNFTGFSLPLIRRFSRQLLACLILLQQKRIIHCDLKPENILLCEARKADVRVIDFGSSCKEEEKVYTYIQSRFYRSPEVILGSSYGLGIDMWSFGCILAELWTGYPLFPGENEQEQLACIMEIFGPPDRHLVERCTRKKLFFDSVGKPRVTVSSKGRRRRPSSKTLAQALKTDDDAFVDFIARCLRWDPDRRMKPSEAISHPFITNTTMNARPGIPDEARRAARARSTAAGPTAAAVANGTNAPASSPVKRNAFAQQAQTTPAISKTKASGVPESSTPQTSTIRNINPPASASVANAPQASPSKPTPSVGGAAGNNNGGGGRRQSLAPSIGNAAASTAAGSKRGANGAVLTGGGGLMSGGQRNPSGNMAAAAASASMSHGGAGAGNASGSRWRA</sequence>
<dbReference type="PANTHER" id="PTHR24058">
    <property type="entry name" value="DUAL SPECIFICITY PROTEIN KINASE"/>
    <property type="match status" value="1"/>
</dbReference>
<dbReference type="GO" id="GO:0005524">
    <property type="term" value="F:ATP binding"/>
    <property type="evidence" value="ECO:0007669"/>
    <property type="project" value="UniProtKB-UniRule"/>
</dbReference>
<feature type="compositionally biased region" description="Polar residues" evidence="8">
    <location>
        <begin position="264"/>
        <end position="275"/>
    </location>
</feature>
<dbReference type="SMART" id="SM00220">
    <property type="entry name" value="S_TKc"/>
    <property type="match status" value="1"/>
</dbReference>
<feature type="compositionally biased region" description="Polar residues" evidence="8">
    <location>
        <begin position="1760"/>
        <end position="1791"/>
    </location>
</feature>
<feature type="region of interest" description="Disordered" evidence="8">
    <location>
        <begin position="1"/>
        <end position="960"/>
    </location>
</feature>
<feature type="compositionally biased region" description="Basic and acidic residues" evidence="8">
    <location>
        <begin position="244"/>
        <end position="254"/>
    </location>
</feature>
<gene>
    <name evidence="10" type="ORF">D0865_13494</name>
</gene>
<evidence type="ECO:0000256" key="1">
    <source>
        <dbReference type="ARBA" id="ARBA00008867"/>
    </source>
</evidence>
<evidence type="ECO:0000256" key="4">
    <source>
        <dbReference type="ARBA" id="ARBA00022741"/>
    </source>
</evidence>
<evidence type="ECO:0000256" key="5">
    <source>
        <dbReference type="ARBA" id="ARBA00022777"/>
    </source>
</evidence>
<feature type="compositionally biased region" description="Basic residues" evidence="8">
    <location>
        <begin position="108"/>
        <end position="126"/>
    </location>
</feature>
<feature type="binding site" evidence="7">
    <location>
        <position position="1443"/>
    </location>
    <ligand>
        <name>ATP</name>
        <dbReference type="ChEBI" id="CHEBI:30616"/>
    </ligand>
</feature>
<dbReference type="PROSITE" id="PS00107">
    <property type="entry name" value="PROTEIN_KINASE_ATP"/>
    <property type="match status" value="1"/>
</dbReference>
<comment type="similarity">
    <text evidence="1">Belongs to the protein kinase superfamily. CMGC Ser/Thr protein kinase family. MNB/DYRK subfamily.</text>
</comment>
<feature type="compositionally biased region" description="Polar residues" evidence="8">
    <location>
        <begin position="709"/>
        <end position="718"/>
    </location>
</feature>
<keyword evidence="4 7" id="KW-0547">Nucleotide-binding</keyword>
<dbReference type="PROSITE" id="PS00108">
    <property type="entry name" value="PROTEIN_KINASE_ST"/>
    <property type="match status" value="1"/>
</dbReference>
<feature type="compositionally biased region" description="Low complexity" evidence="8">
    <location>
        <begin position="735"/>
        <end position="749"/>
    </location>
</feature>
<evidence type="ECO:0000313" key="11">
    <source>
        <dbReference type="Proteomes" id="UP000270230"/>
    </source>
</evidence>
<evidence type="ECO:0000256" key="7">
    <source>
        <dbReference type="PROSITE-ProRule" id="PRU10141"/>
    </source>
</evidence>
<dbReference type="OrthoDB" id="9332038at2759"/>
<feature type="compositionally biased region" description="Basic and acidic residues" evidence="8">
    <location>
        <begin position="762"/>
        <end position="771"/>
    </location>
</feature>
<dbReference type="InterPro" id="IPR011009">
    <property type="entry name" value="Kinase-like_dom_sf"/>
</dbReference>
<dbReference type="InterPro" id="IPR000719">
    <property type="entry name" value="Prot_kinase_dom"/>
</dbReference>
<feature type="compositionally biased region" description="Polar residues" evidence="8">
    <location>
        <begin position="308"/>
        <end position="335"/>
    </location>
</feature>
<evidence type="ECO:0000256" key="2">
    <source>
        <dbReference type="ARBA" id="ARBA00022527"/>
    </source>
</evidence>
<feature type="compositionally biased region" description="Low complexity" evidence="8">
    <location>
        <begin position="1051"/>
        <end position="1063"/>
    </location>
</feature>
<dbReference type="GO" id="GO:0005856">
    <property type="term" value="C:cytoskeleton"/>
    <property type="evidence" value="ECO:0007669"/>
    <property type="project" value="TreeGrafter"/>
</dbReference>
<feature type="compositionally biased region" description="Polar residues" evidence="8">
    <location>
        <begin position="217"/>
        <end position="231"/>
    </location>
</feature>
<keyword evidence="3" id="KW-0808">Transferase</keyword>
<feature type="compositionally biased region" description="Low complexity" evidence="8">
    <location>
        <begin position="62"/>
        <end position="73"/>
    </location>
</feature>
<feature type="compositionally biased region" description="Low complexity" evidence="8">
    <location>
        <begin position="640"/>
        <end position="660"/>
    </location>
</feature>
<protein>
    <recommendedName>
        <fullName evidence="9">Protein kinase domain-containing protein</fullName>
    </recommendedName>
</protein>